<comment type="similarity">
    <text evidence="6">Belongs to the exbB/tolQ family.</text>
</comment>
<dbReference type="RefSeq" id="WP_110882844.1">
    <property type="nucleotide sequence ID" value="NZ_VMKP01000002.1"/>
</dbReference>
<keyword evidence="10" id="KW-1185">Reference proteome</keyword>
<dbReference type="GO" id="GO:0005886">
    <property type="term" value="C:plasma membrane"/>
    <property type="evidence" value="ECO:0007669"/>
    <property type="project" value="UniProtKB-SubCell"/>
</dbReference>
<gene>
    <name evidence="9" type="ORF">FPL11_03410</name>
</gene>
<keyword evidence="4 7" id="KW-1133">Transmembrane helix</keyword>
<sequence length="207" mass="22042">MWELMRIGGWVMVPIVGCSILAIAIMLERAWILREPRVAPADLVPEVWRLVATDALGPVNLRRLRAGSPLGRVIAAGLTHAGLSRADRLERIEETGRVEALQLERHLTTLGTIAAVTPLLGLLGTVIGMIDVFAGIDAEGLSDHRALAGGIGEALITTGAGLTVAIPTVAAHRYLRGRANRLIVAIEREALKLADVLDRNPMPAGKA</sequence>
<dbReference type="PANTHER" id="PTHR30625">
    <property type="entry name" value="PROTEIN TOLQ"/>
    <property type="match status" value="1"/>
</dbReference>
<organism evidence="9 10">
    <name type="scientific">Spiribacter aquaticus</name>
    <dbReference type="NCBI Taxonomy" id="1935996"/>
    <lineage>
        <taxon>Bacteria</taxon>
        <taxon>Pseudomonadati</taxon>
        <taxon>Pseudomonadota</taxon>
        <taxon>Gammaproteobacteria</taxon>
        <taxon>Chromatiales</taxon>
        <taxon>Ectothiorhodospiraceae</taxon>
        <taxon>Spiribacter</taxon>
    </lineage>
</organism>
<reference evidence="9 10" key="1">
    <citation type="submission" date="2019-07" db="EMBL/GenBank/DDBJ databases">
        <title>Reclasification of Spiribacter aquaticus.</title>
        <authorList>
            <person name="Leon M.J."/>
            <person name="Sanchez-Porro C."/>
            <person name="Ventosa A."/>
        </authorList>
    </citation>
    <scope>NUCLEOTIDE SEQUENCE [LARGE SCALE GENOMIC DNA]</scope>
    <source>
        <strain evidence="9 10">SP30</strain>
    </source>
</reference>
<feature type="transmembrane region" description="Helical" evidence="7">
    <location>
        <begin position="107"/>
        <end position="130"/>
    </location>
</feature>
<evidence type="ECO:0000256" key="5">
    <source>
        <dbReference type="ARBA" id="ARBA00023136"/>
    </source>
</evidence>
<evidence type="ECO:0000256" key="4">
    <source>
        <dbReference type="ARBA" id="ARBA00022989"/>
    </source>
</evidence>
<protein>
    <submittedName>
        <fullName evidence="9">MotA/TolQ/ExbB proton channel family protein</fullName>
    </submittedName>
</protein>
<keyword evidence="6" id="KW-0813">Transport</keyword>
<evidence type="ECO:0000313" key="10">
    <source>
        <dbReference type="Proteomes" id="UP000316688"/>
    </source>
</evidence>
<feature type="domain" description="MotA/TolQ/ExbB proton channel" evidence="8">
    <location>
        <begin position="68"/>
        <end position="187"/>
    </location>
</feature>
<keyword evidence="6" id="KW-0653">Protein transport</keyword>
<evidence type="ECO:0000313" key="9">
    <source>
        <dbReference type="EMBL" id="TVO65155.1"/>
    </source>
</evidence>
<dbReference type="GO" id="GO:0017038">
    <property type="term" value="P:protein import"/>
    <property type="evidence" value="ECO:0007669"/>
    <property type="project" value="TreeGrafter"/>
</dbReference>
<evidence type="ECO:0000256" key="1">
    <source>
        <dbReference type="ARBA" id="ARBA00004651"/>
    </source>
</evidence>
<evidence type="ECO:0000256" key="2">
    <source>
        <dbReference type="ARBA" id="ARBA00022475"/>
    </source>
</evidence>
<keyword evidence="3 7" id="KW-0812">Transmembrane</keyword>
<dbReference type="InterPro" id="IPR002898">
    <property type="entry name" value="MotA_ExbB_proton_chnl"/>
</dbReference>
<feature type="transmembrane region" description="Helical" evidence="7">
    <location>
        <begin position="6"/>
        <end position="27"/>
    </location>
</feature>
<dbReference type="InterPro" id="IPR050790">
    <property type="entry name" value="ExbB/TolQ_transport"/>
</dbReference>
<keyword evidence="2" id="KW-1003">Cell membrane</keyword>
<dbReference type="PANTHER" id="PTHR30625:SF11">
    <property type="entry name" value="MOTA_TOLQ_EXBB PROTON CHANNEL DOMAIN-CONTAINING PROTEIN"/>
    <property type="match status" value="1"/>
</dbReference>
<evidence type="ECO:0000256" key="7">
    <source>
        <dbReference type="SAM" id="Phobius"/>
    </source>
</evidence>
<keyword evidence="5 7" id="KW-0472">Membrane</keyword>
<name>A0A557RJ20_9GAMM</name>
<evidence type="ECO:0000256" key="6">
    <source>
        <dbReference type="RuleBase" id="RU004057"/>
    </source>
</evidence>
<proteinExistence type="inferred from homology"/>
<dbReference type="EMBL" id="VMKP01000002">
    <property type="protein sequence ID" value="TVO65155.1"/>
    <property type="molecule type" value="Genomic_DNA"/>
</dbReference>
<dbReference type="AlphaFoldDB" id="A0A557RJ20"/>
<evidence type="ECO:0000259" key="8">
    <source>
        <dbReference type="Pfam" id="PF01618"/>
    </source>
</evidence>
<accession>A0A557RJ20</accession>
<comment type="caution">
    <text evidence="9">The sequence shown here is derived from an EMBL/GenBank/DDBJ whole genome shotgun (WGS) entry which is preliminary data.</text>
</comment>
<dbReference type="Proteomes" id="UP000316688">
    <property type="component" value="Unassembled WGS sequence"/>
</dbReference>
<dbReference type="Pfam" id="PF01618">
    <property type="entry name" value="MotA_ExbB"/>
    <property type="match status" value="1"/>
</dbReference>
<comment type="subcellular location">
    <subcellularLocation>
        <location evidence="1">Cell membrane</location>
        <topology evidence="1">Multi-pass membrane protein</topology>
    </subcellularLocation>
    <subcellularLocation>
        <location evidence="6">Membrane</location>
        <topology evidence="6">Multi-pass membrane protein</topology>
    </subcellularLocation>
</comment>
<evidence type="ECO:0000256" key="3">
    <source>
        <dbReference type="ARBA" id="ARBA00022692"/>
    </source>
</evidence>
<feature type="transmembrane region" description="Helical" evidence="7">
    <location>
        <begin position="150"/>
        <end position="171"/>
    </location>
</feature>